<evidence type="ECO:0000313" key="6">
    <source>
        <dbReference type="Proteomes" id="UP000294853"/>
    </source>
</evidence>
<comment type="subcellular location">
    <subcellularLocation>
        <location evidence="1">Secreted</location>
    </subcellularLocation>
</comment>
<dbReference type="RefSeq" id="WP_135268829.1">
    <property type="nucleotide sequence ID" value="NZ_CP038436.1"/>
</dbReference>
<dbReference type="InterPro" id="IPR001343">
    <property type="entry name" value="Hemolysn_Ca-bd"/>
</dbReference>
<dbReference type="KEGG" id="nsn:EXE58_16225"/>
<dbReference type="PROSITE" id="PS00330">
    <property type="entry name" value="HEMOLYSIN_CALCIUM"/>
    <property type="match status" value="5"/>
</dbReference>
<evidence type="ECO:0000256" key="1">
    <source>
        <dbReference type="ARBA" id="ARBA00004613"/>
    </source>
</evidence>
<gene>
    <name evidence="5" type="ORF">EXE58_16225</name>
</gene>
<dbReference type="PANTHER" id="PTHR38340:SF1">
    <property type="entry name" value="S-LAYER PROTEIN"/>
    <property type="match status" value="1"/>
</dbReference>
<proteinExistence type="predicted"/>
<protein>
    <recommendedName>
        <fullName evidence="7">Calcium-binding protein</fullName>
    </recommendedName>
</protein>
<evidence type="ECO:0000256" key="4">
    <source>
        <dbReference type="SAM" id="SignalP"/>
    </source>
</evidence>
<dbReference type="GO" id="GO:0005576">
    <property type="term" value="C:extracellular region"/>
    <property type="evidence" value="ECO:0007669"/>
    <property type="project" value="UniProtKB-SubCell"/>
</dbReference>
<dbReference type="InterPro" id="IPR011049">
    <property type="entry name" value="Serralysin-like_metalloprot_C"/>
</dbReference>
<evidence type="ECO:0000256" key="3">
    <source>
        <dbReference type="SAM" id="MobiDB-lite"/>
    </source>
</evidence>
<accession>A0A4P7IHQ6</accession>
<dbReference type="AlphaFoldDB" id="A0A4P7IHQ6"/>
<feature type="chain" id="PRO_5039234104" description="Calcium-binding protein" evidence="4">
    <location>
        <begin position="23"/>
        <end position="753"/>
    </location>
</feature>
<dbReference type="InterPro" id="IPR050557">
    <property type="entry name" value="RTX_toxin/Mannuronan_C5-epim"/>
</dbReference>
<keyword evidence="2" id="KW-0964">Secreted</keyword>
<dbReference type="GO" id="GO:0005509">
    <property type="term" value="F:calcium ion binding"/>
    <property type="evidence" value="ECO:0007669"/>
    <property type="project" value="InterPro"/>
</dbReference>
<dbReference type="Proteomes" id="UP000294853">
    <property type="component" value="Chromosome"/>
</dbReference>
<dbReference type="OrthoDB" id="3783154at2"/>
<keyword evidence="4" id="KW-0732">Signal</keyword>
<feature type="signal peptide" evidence="4">
    <location>
        <begin position="1"/>
        <end position="22"/>
    </location>
</feature>
<evidence type="ECO:0000256" key="2">
    <source>
        <dbReference type="ARBA" id="ARBA00022525"/>
    </source>
</evidence>
<dbReference type="PANTHER" id="PTHR38340">
    <property type="entry name" value="S-LAYER PROTEIN"/>
    <property type="match status" value="1"/>
</dbReference>
<evidence type="ECO:0008006" key="7">
    <source>
        <dbReference type="Google" id="ProtNLM"/>
    </source>
</evidence>
<name>A0A4P7IHQ6_9ACTN</name>
<dbReference type="EMBL" id="CP038436">
    <property type="protein sequence ID" value="QBX56844.1"/>
    <property type="molecule type" value="Genomic_DNA"/>
</dbReference>
<dbReference type="SUPFAM" id="SSF51120">
    <property type="entry name" value="beta-Roll"/>
    <property type="match status" value="4"/>
</dbReference>
<sequence length="753" mass="77281">MRRALILAILPPLLGAVVPVGAAEAAEKPRCHGKVATIVGTDGSDEIKGTSGRDVIVGGAGNDEIDGRGGADVICGAGGSDELRGGGGDDLLDGGRDELYDDIKFGPELYGDTLVPGPGDDTIHAGWDRRHRTYGGDADTVELGGKHGVTVRLGDPGRWGKARGEGRDRIKGQAVIAIHGTDHDDKIIGAASEDTLVGNGGDDRLSGGAGDDRLIDRFYFERDLPSGTDVLDGGPGNDWLEAFTNPDRLLGGDGDDRLTSSPGACVDQDGGAGDDTVTLEATRGRWLVVDGGASAIDDAVPCGSTIASEKYSLRGEAVSYRGTNGPDDVEVWADTVTASLLGGDDTIRTGLGNDVIDAGPGIDTVNAHDGVDVCDNAETAHNCESGANLPVPSCEGRTATIVVTRSSSDWPLAEPVTGTPGDDVILGSEYDDVIDGGAGNDVICGGGGSDTLTGGEGDDRLLGGLDAYVRLDWTTPFMRGDTLVPGPGNDHLDGGWDPDQLVHDWSGSTPDTLDFSSSLHPITADLVAGTVTGQGSDTVKGAELQRLVATAYDDRITTGPSDDRISAGAGSDVVDTGAGDDQVYTAAGTDTVVTGDGDDHVHADQGAGPVRIDTGSGDDSVEAHTAAVLDGGAGTDRLELTAGSLRGTVTMDAGAGTLRDRRDLDVAITGWEDYTFHSPEVPWRFVGTGRAEEVVVRGARRITALGRGGDDVLKGTSGRDRLVGGAGHDEAFGLKGKDVCVGVEEARSCERTR</sequence>
<keyword evidence="6" id="KW-1185">Reference proteome</keyword>
<feature type="region of interest" description="Disordered" evidence="3">
    <location>
        <begin position="250"/>
        <end position="273"/>
    </location>
</feature>
<organism evidence="5 6">
    <name type="scientific">Nocardioides seonyuensis</name>
    <dbReference type="NCBI Taxonomy" id="2518371"/>
    <lineage>
        <taxon>Bacteria</taxon>
        <taxon>Bacillati</taxon>
        <taxon>Actinomycetota</taxon>
        <taxon>Actinomycetes</taxon>
        <taxon>Propionibacteriales</taxon>
        <taxon>Nocardioidaceae</taxon>
        <taxon>Nocardioides</taxon>
    </lineage>
</organism>
<reference evidence="5 6" key="1">
    <citation type="submission" date="2019-03" db="EMBL/GenBank/DDBJ databases">
        <title>Three New Species of Nocardioides, Nocardioides euryhalodurans sp. nov., Nocardioides seonyuensis sp. nov. and Nocardioides eburneoflavus sp. nov. Iolated from Soil.</title>
        <authorList>
            <person name="Roh S.G."/>
            <person name="Lee C."/>
            <person name="Kim M.-K."/>
            <person name="Kim S.B."/>
        </authorList>
    </citation>
    <scope>NUCLEOTIDE SEQUENCE [LARGE SCALE GENOMIC DNA]</scope>
    <source>
        <strain evidence="5 6">MMS17-SY207-3</strain>
    </source>
</reference>
<dbReference type="Gene3D" id="2.150.10.10">
    <property type="entry name" value="Serralysin-like metalloprotease, C-terminal"/>
    <property type="match status" value="5"/>
</dbReference>
<evidence type="ECO:0000313" key="5">
    <source>
        <dbReference type="EMBL" id="QBX56844.1"/>
    </source>
</evidence>
<dbReference type="Pfam" id="PF00353">
    <property type="entry name" value="HemolysinCabind"/>
    <property type="match status" value="10"/>
</dbReference>
<dbReference type="PRINTS" id="PR00313">
    <property type="entry name" value="CABNDNGRPT"/>
</dbReference>
<dbReference type="InterPro" id="IPR018511">
    <property type="entry name" value="Hemolysin-typ_Ca-bd_CS"/>
</dbReference>